<dbReference type="AlphaFoldDB" id="A0A1Y0ERK5"/>
<evidence type="ECO:0000313" key="2">
    <source>
        <dbReference type="Proteomes" id="UP000196138"/>
    </source>
</evidence>
<reference evidence="1 2" key="1">
    <citation type="submission" date="2017-05" db="EMBL/GenBank/DDBJ databases">
        <authorList>
            <person name="Song R."/>
            <person name="Chenine A.L."/>
            <person name="Ruprecht R.M."/>
        </authorList>
    </citation>
    <scope>NUCLEOTIDE SEQUENCE [LARGE SCALE GENOMIC DNA]</scope>
    <source>
        <strain evidence="1 2">DSM 26136</strain>
    </source>
</reference>
<proteinExistence type="predicted"/>
<dbReference type="Proteomes" id="UP000196138">
    <property type="component" value="Chromosome"/>
</dbReference>
<name>A0A1Y0ERK5_9BURK</name>
<sequence length="96" mass="11156">MARDFKKAYTYAPPSYRALVSEEDFRNQFGTSGRWTKADVHSAKCEAERCQVKVRIAATVRAPLPGVPRNQTHNVSSYFDEPWVREDGQWWFYQAP</sequence>
<gene>
    <name evidence="1" type="ORF">CCO03_17860</name>
</gene>
<protein>
    <submittedName>
        <fullName evidence="1">Uncharacterized protein</fullName>
    </submittedName>
</protein>
<dbReference type="KEGG" id="cser:CCO03_17860"/>
<evidence type="ECO:0000313" key="1">
    <source>
        <dbReference type="EMBL" id="ARU06294.1"/>
    </source>
</evidence>
<organism evidence="1 2">
    <name type="scientific">Comamonas serinivorans</name>
    <dbReference type="NCBI Taxonomy" id="1082851"/>
    <lineage>
        <taxon>Bacteria</taxon>
        <taxon>Pseudomonadati</taxon>
        <taxon>Pseudomonadota</taxon>
        <taxon>Betaproteobacteria</taxon>
        <taxon>Burkholderiales</taxon>
        <taxon>Comamonadaceae</taxon>
        <taxon>Comamonas</taxon>
    </lineage>
</organism>
<accession>A0A1Y0ERK5</accession>
<keyword evidence="2" id="KW-1185">Reference proteome</keyword>
<dbReference type="EMBL" id="CP021455">
    <property type="protein sequence ID" value="ARU06294.1"/>
    <property type="molecule type" value="Genomic_DNA"/>
</dbReference>